<dbReference type="Proteomes" id="UP000594262">
    <property type="component" value="Unplaced"/>
</dbReference>
<dbReference type="PANTHER" id="PTHR21530">
    <property type="entry name" value="PHEROMONE SHUTDOWN PROTEIN"/>
    <property type="match status" value="1"/>
</dbReference>
<name>A0A7M5XAF1_9CNID</name>
<evidence type="ECO:0000313" key="3">
    <source>
        <dbReference type="Proteomes" id="UP000594262"/>
    </source>
</evidence>
<dbReference type="AlphaFoldDB" id="A0A7M5XAF1"/>
<dbReference type="CDD" id="cd14726">
    <property type="entry name" value="TraB_PrgY-like"/>
    <property type="match status" value="1"/>
</dbReference>
<proteinExistence type="predicted"/>
<feature type="compositionally biased region" description="Low complexity" evidence="1">
    <location>
        <begin position="42"/>
        <end position="54"/>
    </location>
</feature>
<dbReference type="EnsemblMetazoa" id="CLYHEMT020107.1">
    <property type="protein sequence ID" value="CLYHEMP020107.1"/>
    <property type="gene ID" value="CLYHEMG020107"/>
</dbReference>
<organism evidence="2 3">
    <name type="scientific">Clytia hemisphaerica</name>
    <dbReference type="NCBI Taxonomy" id="252671"/>
    <lineage>
        <taxon>Eukaryota</taxon>
        <taxon>Metazoa</taxon>
        <taxon>Cnidaria</taxon>
        <taxon>Hydrozoa</taxon>
        <taxon>Hydroidolina</taxon>
        <taxon>Leptothecata</taxon>
        <taxon>Obeliida</taxon>
        <taxon>Clytiidae</taxon>
        <taxon>Clytia</taxon>
    </lineage>
</organism>
<sequence length="447" mass="50532">MESDKTIEENNLNTEVNQEALQEATQDDNGFDVHSQIRDHFSPPSDNSSNPSDNIEGDYDFGSAGSRRESDGESWETVSEELREEAAALEQERLAEDLLLKSVSYSQRLMVRNANECEPLPENVTQIVTNDGAYIYIIGTAHFSKASQEDVEKTIRILQPDMVMVELCASRVGVLKYDEESLMKAAKEINLEKLRYSIKETGSVVSGVMQMLLLSMSAHITKELGMAPGGEFRVACQEARQIVGCKLVLGDRPIQSTIGRAMSSLSVYQKLQLAWHLIFSKESITKEDVERYKQKDMIAEMMAEMTGDFPELSRVFVDERDQYMAEMLSRYVISVRNDLPEFIPIRRSDSMMQSFNDMNDLENNENTVVEQINRMDYKPVIVAVVGIGHMNGIANSIGKQFDLQRLLEVPPPTLASRTFTFTLKASLVAVLSWGVYSIVRWARYQRV</sequence>
<evidence type="ECO:0008006" key="4">
    <source>
        <dbReference type="Google" id="ProtNLM"/>
    </source>
</evidence>
<evidence type="ECO:0000256" key="1">
    <source>
        <dbReference type="SAM" id="MobiDB-lite"/>
    </source>
</evidence>
<dbReference type="InterPro" id="IPR002816">
    <property type="entry name" value="TraB/PrgY/GumN_fam"/>
</dbReference>
<dbReference type="InterPro" id="IPR046345">
    <property type="entry name" value="TraB_PrgY-like"/>
</dbReference>
<accession>A0A7M5XAF1</accession>
<dbReference type="RefSeq" id="XP_066917830.1">
    <property type="nucleotide sequence ID" value="XM_067061729.1"/>
</dbReference>
<protein>
    <recommendedName>
        <fullName evidence="4">TraB domain containing protein</fullName>
    </recommendedName>
</protein>
<dbReference type="PANTHER" id="PTHR21530:SF7">
    <property type="entry name" value="TRAB DOMAIN-CONTAINING PROTEIN"/>
    <property type="match status" value="1"/>
</dbReference>
<keyword evidence="3" id="KW-1185">Reference proteome</keyword>
<dbReference type="GeneID" id="136805165"/>
<reference evidence="2" key="1">
    <citation type="submission" date="2021-01" db="UniProtKB">
        <authorList>
            <consortium name="EnsemblMetazoa"/>
        </authorList>
    </citation>
    <scope>IDENTIFICATION</scope>
</reference>
<feature type="region of interest" description="Disordered" evidence="1">
    <location>
        <begin position="1"/>
        <end position="76"/>
    </location>
</feature>
<dbReference type="Pfam" id="PF01963">
    <property type="entry name" value="TraB_PrgY_gumN"/>
    <property type="match status" value="1"/>
</dbReference>
<dbReference type="OrthoDB" id="48306at2759"/>
<evidence type="ECO:0000313" key="2">
    <source>
        <dbReference type="EnsemblMetazoa" id="CLYHEMP020107.1"/>
    </source>
</evidence>
<feature type="compositionally biased region" description="Polar residues" evidence="1">
    <location>
        <begin position="9"/>
        <end position="24"/>
    </location>
</feature>